<dbReference type="EMBL" id="LOIC01000044">
    <property type="protein sequence ID" value="OCA55220.1"/>
    <property type="molecule type" value="Genomic_DNA"/>
</dbReference>
<comment type="caution">
    <text evidence="1">The sequence shown here is derived from an EMBL/GenBank/DDBJ whole genome shotgun (WGS) entry which is preliminary data.</text>
</comment>
<accession>A0A1B8YJ95</accession>
<dbReference type="Proteomes" id="UP000092665">
    <property type="component" value="Unassembled WGS sequence"/>
</dbReference>
<sequence length="37" mass="4099">MSETTPPVNKSPGRIFGLIERVGNKIPNPFILVEFTV</sequence>
<proteinExistence type="predicted"/>
<dbReference type="PATRIC" id="fig|29488.15.peg.2002"/>
<gene>
    <name evidence="1" type="ORF">Phpb_01839</name>
</gene>
<keyword evidence="2" id="KW-1185">Reference proteome</keyword>
<name>A0A1B8YJ95_9GAMM</name>
<evidence type="ECO:0000313" key="1">
    <source>
        <dbReference type="EMBL" id="OCA55220.1"/>
    </source>
</evidence>
<evidence type="ECO:0000313" key="2">
    <source>
        <dbReference type="Proteomes" id="UP000092665"/>
    </source>
</evidence>
<protein>
    <submittedName>
        <fullName evidence="1">Putative aminobenzoyl-glutamate transporter</fullName>
    </submittedName>
</protein>
<dbReference type="AlphaFoldDB" id="A0A1B8YJ95"/>
<organism evidence="1 2">
    <name type="scientific">Photorhabdus namnaonensis</name>
    <dbReference type="NCBI Taxonomy" id="1851568"/>
    <lineage>
        <taxon>Bacteria</taxon>
        <taxon>Pseudomonadati</taxon>
        <taxon>Pseudomonadota</taxon>
        <taxon>Gammaproteobacteria</taxon>
        <taxon>Enterobacterales</taxon>
        <taxon>Morganellaceae</taxon>
        <taxon>Photorhabdus</taxon>
    </lineage>
</organism>
<reference evidence="2" key="1">
    <citation type="submission" date="2015-11" db="EMBL/GenBank/DDBJ databases">
        <authorList>
            <person name="Tobias N.J."/>
            <person name="Mishra B."/>
            <person name="Gupta D.K."/>
            <person name="Thines M."/>
            <person name="Stinear T.P."/>
            <person name="Bode H.B."/>
        </authorList>
    </citation>
    <scope>NUCLEOTIDE SEQUENCE [LARGE SCALE GENOMIC DNA]</scope>
    <source>
        <strain evidence="2">PB45.5</strain>
    </source>
</reference>